<dbReference type="InterPro" id="IPR000897">
    <property type="entry name" value="SRP54_GTPase_dom"/>
</dbReference>
<keyword evidence="11" id="KW-1185">Reference proteome</keyword>
<evidence type="ECO:0000256" key="6">
    <source>
        <dbReference type="ARBA" id="ARBA00023136"/>
    </source>
</evidence>
<evidence type="ECO:0000256" key="3">
    <source>
        <dbReference type="ARBA" id="ARBA00022741"/>
    </source>
</evidence>
<feature type="compositionally biased region" description="Basic and acidic residues" evidence="8">
    <location>
        <begin position="241"/>
        <end position="257"/>
    </location>
</feature>
<dbReference type="Gene3D" id="3.40.50.300">
    <property type="entry name" value="P-loop containing nucleotide triphosphate hydrolases"/>
    <property type="match status" value="1"/>
</dbReference>
<dbReference type="InterPro" id="IPR011012">
    <property type="entry name" value="Longin-like_dom_sf"/>
</dbReference>
<dbReference type="GO" id="GO:0003924">
    <property type="term" value="F:GTPase activity"/>
    <property type="evidence" value="ECO:0007669"/>
    <property type="project" value="InterPro"/>
</dbReference>
<name>A0AAW1QCD7_9CHLO</name>
<dbReference type="CDD" id="cd14826">
    <property type="entry name" value="SR_alpha_SRX"/>
    <property type="match status" value="1"/>
</dbReference>
<protein>
    <recommendedName>
        <fullName evidence="9">SRP54-type proteins GTP-binding domain-containing protein</fullName>
    </recommendedName>
</protein>
<dbReference type="SUPFAM" id="SSF47364">
    <property type="entry name" value="Domain of the SRP/SRP receptor G-proteins"/>
    <property type="match status" value="1"/>
</dbReference>
<comment type="similarity">
    <text evidence="2">Belongs to the GTP-binding SRP family.</text>
</comment>
<dbReference type="InterPro" id="IPR042101">
    <property type="entry name" value="SRP54_N_sf"/>
</dbReference>
<dbReference type="GO" id="GO:0005525">
    <property type="term" value="F:GTP binding"/>
    <property type="evidence" value="ECO:0007669"/>
    <property type="project" value="UniProtKB-KW"/>
</dbReference>
<evidence type="ECO:0000256" key="4">
    <source>
        <dbReference type="ARBA" id="ARBA00022824"/>
    </source>
</evidence>
<keyword evidence="4" id="KW-0256">Endoplasmic reticulum</keyword>
<feature type="domain" description="SRP54-type proteins GTP-binding" evidence="9">
    <location>
        <begin position="617"/>
        <end position="630"/>
    </location>
</feature>
<organism evidence="10 11">
    <name type="scientific">Apatococcus lobatus</name>
    <dbReference type="NCBI Taxonomy" id="904363"/>
    <lineage>
        <taxon>Eukaryota</taxon>
        <taxon>Viridiplantae</taxon>
        <taxon>Chlorophyta</taxon>
        <taxon>core chlorophytes</taxon>
        <taxon>Trebouxiophyceae</taxon>
        <taxon>Chlorellales</taxon>
        <taxon>Chlorellaceae</taxon>
        <taxon>Apatococcus</taxon>
    </lineage>
</organism>
<keyword evidence="5" id="KW-0342">GTP-binding</keyword>
<dbReference type="FunFam" id="3.40.50.300:FF:000188">
    <property type="entry name" value="signal recognition particle receptor subunit alpha"/>
    <property type="match status" value="1"/>
</dbReference>
<dbReference type="InterPro" id="IPR003593">
    <property type="entry name" value="AAA+_ATPase"/>
</dbReference>
<dbReference type="PANTHER" id="PTHR43134">
    <property type="entry name" value="SIGNAL RECOGNITION PARTICLE RECEPTOR SUBUNIT ALPHA"/>
    <property type="match status" value="1"/>
</dbReference>
<comment type="caution">
    <text evidence="10">The sequence shown here is derived from an EMBL/GenBank/DDBJ whole genome shotgun (WGS) entry which is preliminary data.</text>
</comment>
<dbReference type="Pfam" id="PF00448">
    <property type="entry name" value="SRP54"/>
    <property type="match status" value="1"/>
</dbReference>
<evidence type="ECO:0000256" key="1">
    <source>
        <dbReference type="ARBA" id="ARBA00004397"/>
    </source>
</evidence>
<feature type="compositionally biased region" description="Basic residues" evidence="8">
    <location>
        <begin position="258"/>
        <end position="267"/>
    </location>
</feature>
<dbReference type="Gene3D" id="1.20.120.140">
    <property type="entry name" value="Signal recognition particle SRP54, nucleotide-binding domain"/>
    <property type="match status" value="1"/>
</dbReference>
<dbReference type="InterPro" id="IPR027417">
    <property type="entry name" value="P-loop_NTPase"/>
</dbReference>
<dbReference type="InterPro" id="IPR036225">
    <property type="entry name" value="SRP/SRP_N"/>
</dbReference>
<evidence type="ECO:0000259" key="9">
    <source>
        <dbReference type="PROSITE" id="PS00300"/>
    </source>
</evidence>
<proteinExistence type="inferred from homology"/>
<dbReference type="GO" id="GO:0006886">
    <property type="term" value="P:intracellular protein transport"/>
    <property type="evidence" value="ECO:0007669"/>
    <property type="project" value="InterPro"/>
</dbReference>
<dbReference type="InterPro" id="IPR007222">
    <property type="entry name" value="Sig_recog_particle_rcpt_asu_N"/>
</dbReference>
<dbReference type="PANTHER" id="PTHR43134:SF1">
    <property type="entry name" value="SIGNAL RECOGNITION PARTICLE RECEPTOR SUBUNIT ALPHA"/>
    <property type="match status" value="1"/>
</dbReference>
<dbReference type="Gene3D" id="3.30.450.60">
    <property type="match status" value="1"/>
</dbReference>
<feature type="compositionally biased region" description="Low complexity" evidence="8">
    <location>
        <begin position="191"/>
        <end position="205"/>
    </location>
</feature>
<dbReference type="SUPFAM" id="SSF64356">
    <property type="entry name" value="SNARE-like"/>
    <property type="match status" value="1"/>
</dbReference>
<dbReference type="AlphaFoldDB" id="A0AAW1QCD7"/>
<dbReference type="Pfam" id="PF04086">
    <property type="entry name" value="SRP-alpha_N"/>
    <property type="match status" value="1"/>
</dbReference>
<keyword evidence="3" id="KW-0547">Nucleotide-binding</keyword>
<accession>A0AAW1QCD7</accession>
<keyword evidence="6" id="KW-0472">Membrane</keyword>
<evidence type="ECO:0000313" key="11">
    <source>
        <dbReference type="Proteomes" id="UP001438707"/>
    </source>
</evidence>
<gene>
    <name evidence="10" type="ORF">WJX74_000781</name>
</gene>
<dbReference type="CDD" id="cd17876">
    <property type="entry name" value="SRalpha_C"/>
    <property type="match status" value="1"/>
</dbReference>
<comment type="subcellular location">
    <subcellularLocation>
        <location evidence="1">Endoplasmic reticulum membrane</location>
        <topology evidence="1">Peripheral membrane protein</topology>
        <orientation evidence="1">Cytoplasmic side</orientation>
    </subcellularLocation>
</comment>
<dbReference type="GO" id="GO:0006614">
    <property type="term" value="P:SRP-dependent cotranslational protein targeting to membrane"/>
    <property type="evidence" value="ECO:0007669"/>
    <property type="project" value="InterPro"/>
</dbReference>
<dbReference type="Proteomes" id="UP001438707">
    <property type="component" value="Unassembled WGS sequence"/>
</dbReference>
<evidence type="ECO:0000256" key="8">
    <source>
        <dbReference type="SAM" id="MobiDB-lite"/>
    </source>
</evidence>
<dbReference type="EMBL" id="JALJOS010000051">
    <property type="protein sequence ID" value="KAK9819001.1"/>
    <property type="molecule type" value="Genomic_DNA"/>
</dbReference>
<dbReference type="SMART" id="SM00962">
    <property type="entry name" value="SRP54"/>
    <property type="match status" value="1"/>
</dbReference>
<dbReference type="GO" id="GO:0005047">
    <property type="term" value="F:signal recognition particle binding"/>
    <property type="evidence" value="ECO:0007669"/>
    <property type="project" value="InterPro"/>
</dbReference>
<evidence type="ECO:0000313" key="10">
    <source>
        <dbReference type="EMBL" id="KAK9819001.1"/>
    </source>
</evidence>
<feature type="region of interest" description="Disordered" evidence="8">
    <location>
        <begin position="125"/>
        <end position="309"/>
    </location>
</feature>
<dbReference type="GO" id="GO:0005785">
    <property type="term" value="C:signal recognition particle receptor complex"/>
    <property type="evidence" value="ECO:0007669"/>
    <property type="project" value="InterPro"/>
</dbReference>
<reference evidence="10 11" key="1">
    <citation type="journal article" date="2024" name="Nat. Commun.">
        <title>Phylogenomics reveals the evolutionary origins of lichenization in chlorophyte algae.</title>
        <authorList>
            <person name="Puginier C."/>
            <person name="Libourel C."/>
            <person name="Otte J."/>
            <person name="Skaloud P."/>
            <person name="Haon M."/>
            <person name="Grisel S."/>
            <person name="Petersen M."/>
            <person name="Berrin J.G."/>
            <person name="Delaux P.M."/>
            <person name="Dal Grande F."/>
            <person name="Keller J."/>
        </authorList>
    </citation>
    <scope>NUCLEOTIDE SEQUENCE [LARGE SCALE GENOMIC DNA]</scope>
    <source>
        <strain evidence="10 11">SAG 2145</strain>
    </source>
</reference>
<evidence type="ECO:0000256" key="2">
    <source>
        <dbReference type="ARBA" id="ARBA00008531"/>
    </source>
</evidence>
<dbReference type="SUPFAM" id="SSF52540">
    <property type="entry name" value="P-loop containing nucleoside triphosphate hydrolases"/>
    <property type="match status" value="1"/>
</dbReference>
<keyword evidence="7" id="KW-0675">Receptor</keyword>
<sequence length="644" mass="69920">MLDYFAIFSKGGALLWAFQLTALRGSPVDSLVRTCLLEERSGESSWTYVPPQGAGYTLKWTLHNGLGLVFVAVYQRTLKLLYIDQLLVGVKEAFTVQYKPKCFEYPGFDKRFQSILKDCEARADDRQLPQQLRPKGTSGALQKGTRAKGAGSQRESSDKKSSETDSSSDDALTTEAIRDPAASNGSIIDLDVPNGGSDSPGSDSPTNITDGKKQTGFDQSKLQKMLGSPAPRNKTNATRRKTSDKGEPPKKKTTDAKPKKKEARKWGKGTASSDGEALDFSEKVEGGSGSDNEQAVDLSMRSRVDADEEDDFDIIADSEEEEAVPGKTSKPSGGLLSSFVRNISMSVAGTAALTQEDIAPALQGLKRKLMERNVAEDVAGKLCFSVASQMEGQKLGSFTRVSTMVAGALEEALTRILTPRRSIDILREIRAAQAQGRPYVMVFVGVNGVGKSTNLAKVTYWLLQNGLRPCIAACDTFRSGAVEQLKTHCTRLNVPLYERGYEKDPAKVAAEAIAHAKRQKYDVLLVDTAGRMQDNEPLMRALSSLINLNHPDLVLFVGEALVGNDAVDQLTKFNQRLADLARSATPHTIDGLLVTKADTVDDKVGAMISMVYVSSAPIMFIGCGQTYVDLKRLNIKSVVRSLLK</sequence>
<evidence type="ECO:0000256" key="5">
    <source>
        <dbReference type="ARBA" id="ARBA00023134"/>
    </source>
</evidence>
<dbReference type="SMART" id="SM00382">
    <property type="entry name" value="AAA"/>
    <property type="match status" value="1"/>
</dbReference>
<dbReference type="PROSITE" id="PS00300">
    <property type="entry name" value="SRP54"/>
    <property type="match status" value="1"/>
</dbReference>
<evidence type="ECO:0000256" key="7">
    <source>
        <dbReference type="ARBA" id="ARBA00023170"/>
    </source>
</evidence>